<reference evidence="3" key="1">
    <citation type="journal article" date="2016" name="Nature">
        <title>Genome evolution in the allotetraploid frog Xenopus laevis.</title>
        <authorList>
            <person name="Session A.M."/>
            <person name="Uno Y."/>
            <person name="Kwon T."/>
            <person name="Chapman J.A."/>
            <person name="Toyoda A."/>
            <person name="Takahashi S."/>
            <person name="Fukui A."/>
            <person name="Hikosaka A."/>
            <person name="Suzuki A."/>
            <person name="Kondo M."/>
            <person name="van Heeringen S.J."/>
            <person name="Quigley I."/>
            <person name="Heinz S."/>
            <person name="Ogino H."/>
            <person name="Ochi H."/>
            <person name="Hellsten U."/>
            <person name="Lyons J.B."/>
            <person name="Simakov O."/>
            <person name="Putnam N."/>
            <person name="Stites J."/>
            <person name="Kuroki Y."/>
            <person name="Tanaka T."/>
            <person name="Michiue T."/>
            <person name="Watanabe M."/>
            <person name="Bogdanovic O."/>
            <person name="Lister R."/>
            <person name="Georgiou G."/>
            <person name="Paranjpe S.S."/>
            <person name="van Kruijsbergen I."/>
            <person name="Shu S."/>
            <person name="Carlson J."/>
            <person name="Kinoshita T."/>
            <person name="Ohta Y."/>
            <person name="Mawaribuchi S."/>
            <person name="Jenkins J."/>
            <person name="Grimwood J."/>
            <person name="Schmutz J."/>
            <person name="Mitros T."/>
            <person name="Mozaffari S.V."/>
            <person name="Suzuki Y."/>
            <person name="Haramoto Y."/>
            <person name="Yamamoto T.S."/>
            <person name="Takagi C."/>
            <person name="Heald R."/>
            <person name="Miller K."/>
            <person name="Haudenschild C."/>
            <person name="Kitzman J."/>
            <person name="Nakayama T."/>
            <person name="Izutsu Y."/>
            <person name="Robert J."/>
            <person name="Fortriede J."/>
            <person name="Burns K."/>
            <person name="Lotay V."/>
            <person name="Karimi K."/>
            <person name="Yasuoka Y."/>
            <person name="Dichmann D.S."/>
            <person name="Flajnik M.F."/>
            <person name="Houston D.W."/>
            <person name="Shendure J."/>
            <person name="DuPasquier L."/>
            <person name="Vize P.D."/>
            <person name="Zorn A.M."/>
            <person name="Ito M."/>
            <person name="Marcotte E.M."/>
            <person name="Wallingford J.B."/>
            <person name="Ito Y."/>
            <person name="Asashima M."/>
            <person name="Ueno N."/>
            <person name="Matsuda Y."/>
            <person name="Veenstra G.J."/>
            <person name="Fujiyama A."/>
            <person name="Harland R.M."/>
            <person name="Taira M."/>
            <person name="Rokhsar D.S."/>
        </authorList>
    </citation>
    <scope>NUCLEOTIDE SEQUENCE [LARGE SCALE GENOMIC DNA]</scope>
    <source>
        <strain evidence="3">J</strain>
    </source>
</reference>
<keyword evidence="1" id="KW-0472">Membrane</keyword>
<keyword evidence="1" id="KW-1133">Transmembrane helix</keyword>
<proteinExistence type="predicted"/>
<dbReference type="EMBL" id="CM004470">
    <property type="protein sequence ID" value="OCT89011.1"/>
    <property type="molecule type" value="Genomic_DNA"/>
</dbReference>
<dbReference type="AlphaFoldDB" id="A0A974HT67"/>
<name>A0A974HT67_XENLA</name>
<feature type="transmembrane region" description="Helical" evidence="1">
    <location>
        <begin position="31"/>
        <end position="52"/>
    </location>
</feature>
<evidence type="ECO:0000313" key="3">
    <source>
        <dbReference type="Proteomes" id="UP000694892"/>
    </source>
</evidence>
<keyword evidence="1" id="KW-0812">Transmembrane</keyword>
<gene>
    <name evidence="2" type="ORF">XELAEV_18017641mg</name>
</gene>
<accession>A0A974HT67</accession>
<organism evidence="2 3">
    <name type="scientific">Xenopus laevis</name>
    <name type="common">African clawed frog</name>
    <dbReference type="NCBI Taxonomy" id="8355"/>
    <lineage>
        <taxon>Eukaryota</taxon>
        <taxon>Metazoa</taxon>
        <taxon>Chordata</taxon>
        <taxon>Craniata</taxon>
        <taxon>Vertebrata</taxon>
        <taxon>Euteleostomi</taxon>
        <taxon>Amphibia</taxon>
        <taxon>Batrachia</taxon>
        <taxon>Anura</taxon>
        <taxon>Pipoidea</taxon>
        <taxon>Pipidae</taxon>
        <taxon>Xenopodinae</taxon>
        <taxon>Xenopus</taxon>
        <taxon>Xenopus</taxon>
    </lineage>
</organism>
<dbReference type="Proteomes" id="UP000694892">
    <property type="component" value="Chromosome 3L"/>
</dbReference>
<evidence type="ECO:0000256" key="1">
    <source>
        <dbReference type="SAM" id="Phobius"/>
    </source>
</evidence>
<sequence>MQRPVMNDAMFGHLVDLAHCAIATTTEKVTFLLTVFSVILSNCIIAKLVALVSCRRVAMPFKLIMAVDVSLFETIPQNRLPITDHTFLQAGQ</sequence>
<evidence type="ECO:0000313" key="2">
    <source>
        <dbReference type="EMBL" id="OCT89011.1"/>
    </source>
</evidence>
<protein>
    <submittedName>
        <fullName evidence="2">Uncharacterized protein</fullName>
    </submittedName>
</protein>